<comment type="caution">
    <text evidence="2">The sequence shown here is derived from an EMBL/GenBank/DDBJ whole genome shotgun (WGS) entry which is preliminary data.</text>
</comment>
<sequence>MMRAAPDVGKLAAWRYVPPAAPPRTVTASAAPGSSLLGISSAPLYGAGSSPAISAGINAGLPHCLESDGLRVVKQRASMRSPPHLTWRRGRGATVGYPRIRRTGGSRSHIRALAAASRSAIVVRWICALTDCRSISAATVRNELMRRKASLRPADPVGRKPAPPLSSDPSARSHEEPNAVAARQRSVGRLSHGRRSLDDGRTVDPPVFPQANLRNPCRPNVA</sequence>
<proteinExistence type="predicted"/>
<reference evidence="2 3" key="1">
    <citation type="submission" date="2020-08" db="EMBL/GenBank/DDBJ databases">
        <title>Genomic Encyclopedia of Type Strains, Phase IV (KMG-V): Genome sequencing to study the core and pangenomes of soil and plant-associated prokaryotes.</title>
        <authorList>
            <person name="Whitman W."/>
        </authorList>
    </citation>
    <scope>NUCLEOTIDE SEQUENCE [LARGE SCALE GENOMIC DNA]</scope>
    <source>
        <strain evidence="2 3">SEMIA 414</strain>
    </source>
</reference>
<dbReference type="AlphaFoldDB" id="A0A7W6XV91"/>
<gene>
    <name evidence="2" type="ORF">GGE15_000894</name>
</gene>
<evidence type="ECO:0000313" key="3">
    <source>
        <dbReference type="Proteomes" id="UP000533724"/>
    </source>
</evidence>
<evidence type="ECO:0000313" key="2">
    <source>
        <dbReference type="EMBL" id="MBB4437645.1"/>
    </source>
</evidence>
<name>A0A7W6XV91_9HYPH</name>
<organism evidence="2 3">
    <name type="scientific">Rhizobium esperanzae</name>
    <dbReference type="NCBI Taxonomy" id="1967781"/>
    <lineage>
        <taxon>Bacteria</taxon>
        <taxon>Pseudomonadati</taxon>
        <taxon>Pseudomonadota</taxon>
        <taxon>Alphaproteobacteria</taxon>
        <taxon>Hyphomicrobiales</taxon>
        <taxon>Rhizobiaceae</taxon>
        <taxon>Rhizobium/Agrobacterium group</taxon>
        <taxon>Rhizobium</taxon>
    </lineage>
</organism>
<evidence type="ECO:0000256" key="1">
    <source>
        <dbReference type="SAM" id="MobiDB-lite"/>
    </source>
</evidence>
<dbReference type="EMBL" id="JACIHI010000002">
    <property type="protein sequence ID" value="MBB4437645.1"/>
    <property type="molecule type" value="Genomic_DNA"/>
</dbReference>
<protein>
    <submittedName>
        <fullName evidence="2">Uncharacterized protein</fullName>
    </submittedName>
</protein>
<feature type="region of interest" description="Disordered" evidence="1">
    <location>
        <begin position="151"/>
        <end position="222"/>
    </location>
</feature>
<accession>A0A7W6XV91</accession>
<dbReference type="Proteomes" id="UP000533724">
    <property type="component" value="Unassembled WGS sequence"/>
</dbReference>